<dbReference type="Proteomes" id="UP000324222">
    <property type="component" value="Unassembled WGS sequence"/>
</dbReference>
<dbReference type="EMBL" id="VSRR010000904">
    <property type="protein sequence ID" value="MPC20730.1"/>
    <property type="molecule type" value="Genomic_DNA"/>
</dbReference>
<dbReference type="AlphaFoldDB" id="A0A5B7DHB1"/>
<name>A0A5B7DHB1_PORTR</name>
<keyword evidence="2" id="KW-1185">Reference proteome</keyword>
<evidence type="ECO:0000313" key="2">
    <source>
        <dbReference type="Proteomes" id="UP000324222"/>
    </source>
</evidence>
<reference evidence="1 2" key="1">
    <citation type="submission" date="2019-05" db="EMBL/GenBank/DDBJ databases">
        <title>Another draft genome of Portunus trituberculatus and its Hox gene families provides insights of decapod evolution.</title>
        <authorList>
            <person name="Jeong J.-H."/>
            <person name="Song I."/>
            <person name="Kim S."/>
            <person name="Choi T."/>
            <person name="Kim D."/>
            <person name="Ryu S."/>
            <person name="Kim W."/>
        </authorList>
    </citation>
    <scope>NUCLEOTIDE SEQUENCE [LARGE SCALE GENOMIC DNA]</scope>
    <source>
        <tissue evidence="1">Muscle</tissue>
    </source>
</reference>
<proteinExistence type="predicted"/>
<organism evidence="1 2">
    <name type="scientific">Portunus trituberculatus</name>
    <name type="common">Swimming crab</name>
    <name type="synonym">Neptunus trituberculatus</name>
    <dbReference type="NCBI Taxonomy" id="210409"/>
    <lineage>
        <taxon>Eukaryota</taxon>
        <taxon>Metazoa</taxon>
        <taxon>Ecdysozoa</taxon>
        <taxon>Arthropoda</taxon>
        <taxon>Crustacea</taxon>
        <taxon>Multicrustacea</taxon>
        <taxon>Malacostraca</taxon>
        <taxon>Eumalacostraca</taxon>
        <taxon>Eucarida</taxon>
        <taxon>Decapoda</taxon>
        <taxon>Pleocyemata</taxon>
        <taxon>Brachyura</taxon>
        <taxon>Eubrachyura</taxon>
        <taxon>Portunoidea</taxon>
        <taxon>Portunidae</taxon>
        <taxon>Portuninae</taxon>
        <taxon>Portunus</taxon>
    </lineage>
</organism>
<protein>
    <submittedName>
        <fullName evidence="1">Uncharacterized protein</fullName>
    </submittedName>
</protein>
<accession>A0A5B7DHB1</accession>
<evidence type="ECO:0000313" key="1">
    <source>
        <dbReference type="EMBL" id="MPC20730.1"/>
    </source>
</evidence>
<sequence>MKVTDQWEVLVVMTSHMAGEAPPMSRRTPGVVRWQGGCMVALGCRAVSSRPELRYRCGGDRTVDSLEVGWMRHERGVVFVNTQEEEEEVVVVVVECHALPLLSRSSLSPSKPLISLCFSFTFSADAPDSSDTSCSYLCILSLPYPFMILHPSRPPFYPSQLPVNFRDFTFILLNLYSTFTTSLHHLQLPLILHNIPPSFTTSPHLSQSFLTLHPSQPLLILRYKYFLGNVKNFTSATLPSSFLYSPLFFILPFIHSTLPSLP</sequence>
<gene>
    <name evidence="1" type="ORF">E2C01_013686</name>
</gene>
<comment type="caution">
    <text evidence="1">The sequence shown here is derived from an EMBL/GenBank/DDBJ whole genome shotgun (WGS) entry which is preliminary data.</text>
</comment>